<dbReference type="Proteomes" id="UP000572817">
    <property type="component" value="Unassembled WGS sequence"/>
</dbReference>
<evidence type="ECO:0000313" key="9">
    <source>
        <dbReference type="EMBL" id="KAF4303400.1"/>
    </source>
</evidence>
<dbReference type="GO" id="GO:0032543">
    <property type="term" value="P:mitochondrial translation"/>
    <property type="evidence" value="ECO:0007669"/>
    <property type="project" value="TreeGrafter"/>
</dbReference>
<dbReference type="InterPro" id="IPR038340">
    <property type="entry name" value="MRP-L47_sf"/>
</dbReference>
<feature type="region of interest" description="Disordered" evidence="8">
    <location>
        <begin position="229"/>
        <end position="278"/>
    </location>
</feature>
<keyword evidence="3 9" id="KW-0689">Ribosomal protein</keyword>
<accession>A0A8H4MZL4</accession>
<dbReference type="PANTHER" id="PTHR21183">
    <property type="entry name" value="RIBOSOMAL PROTEIN L47, MITOCHONDRIAL-RELATED"/>
    <property type="match status" value="1"/>
</dbReference>
<evidence type="ECO:0000256" key="6">
    <source>
        <dbReference type="ARBA" id="ARBA00035289"/>
    </source>
</evidence>
<dbReference type="InterPro" id="IPR010729">
    <property type="entry name" value="Ribosomal_uL29_mit"/>
</dbReference>
<name>A0A8H4MZL4_9PEZI</name>
<evidence type="ECO:0000256" key="7">
    <source>
        <dbReference type="ARBA" id="ARBA00035399"/>
    </source>
</evidence>
<dbReference type="PANTHER" id="PTHR21183:SF18">
    <property type="entry name" value="LARGE RIBOSOMAL SUBUNIT PROTEIN UL29M"/>
    <property type="match status" value="1"/>
</dbReference>
<gene>
    <name evidence="9" type="ORF">GTA08_BOTSDO09079</name>
</gene>
<evidence type="ECO:0000256" key="5">
    <source>
        <dbReference type="ARBA" id="ARBA00023274"/>
    </source>
</evidence>
<dbReference type="Pfam" id="PF06984">
    <property type="entry name" value="MRP-L47"/>
    <property type="match status" value="1"/>
</dbReference>
<sequence>MNVRSITRISLHARVTVQAESSFAAASTSVTPFSLLQHRCLHRDRNRNRGVSVLRKTGLRPRQTLSVKKEDLPVPVLDPGRRSKVQVDDDHGLWQFFGEDRKLLTPPEEDSSHGRAWTVQELRQKSWEDLHRLWWVCVKERNRLATEAYERKRIEAGYGEYEAEARDKEIKLTMRAIKHTLTERWYAWENARQEAVNDPEVDLSGRGPAFTPVVEVRIDNVFDESRADGQHKDVFENGVEEGSDETAAAEVKQEVKTAAKNKARRQRQGGVGSGAQTE</sequence>
<evidence type="ECO:0000256" key="4">
    <source>
        <dbReference type="ARBA" id="ARBA00023128"/>
    </source>
</evidence>
<reference evidence="9" key="1">
    <citation type="submission" date="2020-04" db="EMBL/GenBank/DDBJ databases">
        <title>Genome Assembly and Annotation of Botryosphaeria dothidea sdau 11-99, a Latent Pathogen of Apple Fruit Ring Rot in China.</title>
        <authorList>
            <person name="Yu C."/>
            <person name="Diao Y."/>
            <person name="Lu Q."/>
            <person name="Zhao J."/>
            <person name="Cui S."/>
            <person name="Peng C."/>
            <person name="He B."/>
            <person name="Liu H."/>
        </authorList>
    </citation>
    <scope>NUCLEOTIDE SEQUENCE [LARGE SCALE GENOMIC DNA]</scope>
    <source>
        <strain evidence="9">Sdau11-99</strain>
    </source>
</reference>
<proteinExistence type="inferred from homology"/>
<evidence type="ECO:0000256" key="1">
    <source>
        <dbReference type="ARBA" id="ARBA00004173"/>
    </source>
</evidence>
<dbReference type="GO" id="GO:0005762">
    <property type="term" value="C:mitochondrial large ribosomal subunit"/>
    <property type="evidence" value="ECO:0007669"/>
    <property type="project" value="TreeGrafter"/>
</dbReference>
<dbReference type="OrthoDB" id="270763at2759"/>
<evidence type="ECO:0000256" key="3">
    <source>
        <dbReference type="ARBA" id="ARBA00022980"/>
    </source>
</evidence>
<comment type="similarity">
    <text evidence="2">Belongs to the universal ribosomal protein uL29 family.</text>
</comment>
<evidence type="ECO:0000256" key="2">
    <source>
        <dbReference type="ARBA" id="ARBA00009254"/>
    </source>
</evidence>
<dbReference type="AlphaFoldDB" id="A0A8H4MZL4"/>
<organism evidence="9 10">
    <name type="scientific">Botryosphaeria dothidea</name>
    <dbReference type="NCBI Taxonomy" id="55169"/>
    <lineage>
        <taxon>Eukaryota</taxon>
        <taxon>Fungi</taxon>
        <taxon>Dikarya</taxon>
        <taxon>Ascomycota</taxon>
        <taxon>Pezizomycotina</taxon>
        <taxon>Dothideomycetes</taxon>
        <taxon>Dothideomycetes incertae sedis</taxon>
        <taxon>Botryosphaeriales</taxon>
        <taxon>Botryosphaeriaceae</taxon>
        <taxon>Botryosphaeria</taxon>
    </lineage>
</organism>
<keyword evidence="4" id="KW-0496">Mitochondrion</keyword>
<feature type="compositionally biased region" description="Gly residues" evidence="8">
    <location>
        <begin position="269"/>
        <end position="278"/>
    </location>
</feature>
<dbReference type="EMBL" id="WWBZ02000062">
    <property type="protein sequence ID" value="KAF4303400.1"/>
    <property type="molecule type" value="Genomic_DNA"/>
</dbReference>
<keyword evidence="10" id="KW-1185">Reference proteome</keyword>
<protein>
    <recommendedName>
        <fullName evidence="6">Large ribosomal subunit protein uL29m</fullName>
    </recommendedName>
    <alternativeName>
        <fullName evidence="7">54S ribosomal protein L4, mitochondrial</fullName>
    </alternativeName>
</protein>
<evidence type="ECO:0000256" key="8">
    <source>
        <dbReference type="SAM" id="MobiDB-lite"/>
    </source>
</evidence>
<evidence type="ECO:0000313" key="10">
    <source>
        <dbReference type="Proteomes" id="UP000572817"/>
    </source>
</evidence>
<comment type="subcellular location">
    <subcellularLocation>
        <location evidence="1">Mitochondrion</location>
    </subcellularLocation>
</comment>
<keyword evidence="5" id="KW-0687">Ribonucleoprotein</keyword>
<dbReference type="GO" id="GO:0003735">
    <property type="term" value="F:structural constituent of ribosome"/>
    <property type="evidence" value="ECO:0007669"/>
    <property type="project" value="InterPro"/>
</dbReference>
<comment type="caution">
    <text evidence="9">The sequence shown here is derived from an EMBL/GenBank/DDBJ whole genome shotgun (WGS) entry which is preliminary data.</text>
</comment>
<dbReference type="Gene3D" id="6.10.330.20">
    <property type="match status" value="1"/>
</dbReference>